<dbReference type="VEuPathDB" id="VectorBase:CQUJHB009110"/>
<dbReference type="GO" id="GO:0008270">
    <property type="term" value="F:zinc ion binding"/>
    <property type="evidence" value="ECO:0007669"/>
    <property type="project" value="UniProtKB-KW"/>
</dbReference>
<evidence type="ECO:0000256" key="11">
    <source>
        <dbReference type="PROSITE-ProRule" id="PRU00042"/>
    </source>
</evidence>
<evidence type="ECO:0000256" key="3">
    <source>
        <dbReference type="ARBA" id="ARBA00022448"/>
    </source>
</evidence>
<evidence type="ECO:0000256" key="6">
    <source>
        <dbReference type="ARBA" id="ARBA00022892"/>
    </source>
</evidence>
<keyword evidence="9 12" id="KW-0472">Membrane</keyword>
<evidence type="ECO:0000313" key="16">
    <source>
        <dbReference type="Proteomes" id="UP000002320"/>
    </source>
</evidence>
<dbReference type="GO" id="GO:0046923">
    <property type="term" value="F:ER retention sequence binding"/>
    <property type="evidence" value="ECO:0007669"/>
    <property type="project" value="InterPro"/>
</dbReference>
<keyword evidence="5" id="KW-0256">Endoplasmic reticulum</keyword>
<sequence>MFAIRVFGDFLHVLSFAVLLAKLWRTKSCAGISGKSQILYAIVFTMRYLDLPVNISADAFYLSSMKVVYIAISFMIVYMIYGPYKKSYDRDQDVLYNEFLVVPCFVLALYSSYNASPIEVLWTFSIFLEAIAIIPQLDLLCKIEHVDGYVVCYLLALGLYRAMYLLKWAWLYYTTSYYEPIALFAGFVQTTLFALVFVRVFTMKQREQKSIYRVKHETNKHPEASDQLPKVIRISRGIRITDRVYKRITKEQLATCTRKELYKERYSKMCEICGKSLNSNYVEDHMNRHRGVRPYPCNALDCGAKFCSSLALRSHTARRHSDGRHPCPQCSKIFTSTVALQTHSRQHEEKTIFCEICNLGVRIPSALKTHMLVHTQQRDHKCEFCGKAFYAKHVLELHRRSHTGERPFACHVCDFSHAHRVLYVKHMKKFHPGEAIRTLADIQRMAKVQQRNAMGE</sequence>
<organism>
    <name type="scientific">Culex quinquefasciatus</name>
    <name type="common">Southern house mosquito</name>
    <name type="synonym">Culex pungens</name>
    <dbReference type="NCBI Taxonomy" id="7176"/>
    <lineage>
        <taxon>Eukaryota</taxon>
        <taxon>Metazoa</taxon>
        <taxon>Ecdysozoa</taxon>
        <taxon>Arthropoda</taxon>
        <taxon>Hexapoda</taxon>
        <taxon>Insecta</taxon>
        <taxon>Pterygota</taxon>
        <taxon>Neoptera</taxon>
        <taxon>Endopterygota</taxon>
        <taxon>Diptera</taxon>
        <taxon>Nematocera</taxon>
        <taxon>Culicoidea</taxon>
        <taxon>Culicidae</taxon>
        <taxon>Culicinae</taxon>
        <taxon>Culicini</taxon>
        <taxon>Culex</taxon>
        <taxon>Culex</taxon>
    </lineage>
</organism>
<feature type="transmembrane region" description="Helical" evidence="12">
    <location>
        <begin position="119"/>
        <end position="137"/>
    </location>
</feature>
<dbReference type="InterPro" id="IPR000133">
    <property type="entry name" value="ER_ret_rcpt"/>
</dbReference>
<dbReference type="PROSITE" id="PS00951">
    <property type="entry name" value="ER_LUMEN_RECEPTOR_1"/>
    <property type="match status" value="1"/>
</dbReference>
<dbReference type="PROSITE" id="PS00028">
    <property type="entry name" value="ZINC_FINGER_C2H2_1"/>
    <property type="match status" value="4"/>
</dbReference>
<dbReference type="InParanoid" id="B0X853"/>
<protein>
    <recommendedName>
        <fullName evidence="13">C2H2-type domain-containing protein</fullName>
    </recommendedName>
</protein>
<dbReference type="OrthoDB" id="7694678at2759"/>
<feature type="domain" description="C2H2-type" evidence="13">
    <location>
        <begin position="352"/>
        <end position="379"/>
    </location>
</feature>
<reference evidence="15" key="2">
    <citation type="submission" date="2021-02" db="UniProtKB">
        <authorList>
            <consortium name="EnsemblMetazoa"/>
        </authorList>
    </citation>
    <scope>IDENTIFICATION</scope>
    <source>
        <strain evidence="15">JHB</strain>
    </source>
</reference>
<dbReference type="PANTHER" id="PTHR10585">
    <property type="entry name" value="ER LUMEN PROTEIN RETAINING RECEPTOR"/>
    <property type="match status" value="1"/>
</dbReference>
<accession>B0X853</accession>
<keyword evidence="16" id="KW-1185">Reference proteome</keyword>
<feature type="transmembrane region" description="Helical" evidence="12">
    <location>
        <begin position="181"/>
        <end position="201"/>
    </location>
</feature>
<evidence type="ECO:0000256" key="1">
    <source>
        <dbReference type="ARBA" id="ARBA00004477"/>
    </source>
</evidence>
<dbReference type="eggNOG" id="KOG3106">
    <property type="taxonomic scope" value="Eukaryota"/>
</dbReference>
<dbReference type="EMBL" id="DS232475">
    <property type="protein sequence ID" value="EDS42322.1"/>
    <property type="molecule type" value="Genomic_DNA"/>
</dbReference>
<evidence type="ECO:0000256" key="4">
    <source>
        <dbReference type="ARBA" id="ARBA00022692"/>
    </source>
</evidence>
<keyword evidence="10" id="KW-0675">Receptor</keyword>
<keyword evidence="11" id="KW-0862">Zinc</keyword>
<dbReference type="eggNOG" id="KOG1721">
    <property type="taxonomic scope" value="Eukaryota"/>
</dbReference>
<feature type="domain" description="C2H2-type" evidence="13">
    <location>
        <begin position="325"/>
        <end position="352"/>
    </location>
</feature>
<evidence type="ECO:0000256" key="12">
    <source>
        <dbReference type="SAM" id="Phobius"/>
    </source>
</evidence>
<dbReference type="PRINTS" id="PR00660">
    <property type="entry name" value="ERLUMENR"/>
</dbReference>
<dbReference type="GO" id="GO:0006621">
    <property type="term" value="P:protein retention in ER lumen"/>
    <property type="evidence" value="ECO:0007669"/>
    <property type="project" value="InterPro"/>
</dbReference>
<dbReference type="GO" id="GO:0005789">
    <property type="term" value="C:endoplasmic reticulum membrane"/>
    <property type="evidence" value="ECO:0007669"/>
    <property type="project" value="UniProtKB-SubCell"/>
</dbReference>
<feature type="transmembrane region" description="Helical" evidence="12">
    <location>
        <begin position="94"/>
        <end position="113"/>
    </location>
</feature>
<dbReference type="Pfam" id="PF00096">
    <property type="entry name" value="zf-C2H2"/>
    <property type="match status" value="1"/>
</dbReference>
<evidence type="ECO:0000313" key="14">
    <source>
        <dbReference type="EMBL" id="EDS42322.1"/>
    </source>
</evidence>
<proteinExistence type="inferred from homology"/>
<feature type="domain" description="C2H2-type" evidence="13">
    <location>
        <begin position="380"/>
        <end position="407"/>
    </location>
</feature>
<evidence type="ECO:0000256" key="10">
    <source>
        <dbReference type="ARBA" id="ARBA00023170"/>
    </source>
</evidence>
<evidence type="ECO:0000259" key="13">
    <source>
        <dbReference type="PROSITE" id="PS50157"/>
    </source>
</evidence>
<dbReference type="GO" id="GO:0015031">
    <property type="term" value="P:protein transport"/>
    <property type="evidence" value="ECO:0007669"/>
    <property type="project" value="UniProtKB-KW"/>
</dbReference>
<keyword evidence="11" id="KW-0479">Metal-binding</keyword>
<keyword evidence="11" id="KW-0863">Zinc-finger</keyword>
<keyword evidence="8 12" id="KW-1133">Transmembrane helix</keyword>
<dbReference type="AlphaFoldDB" id="B0X853"/>
<evidence type="ECO:0000256" key="8">
    <source>
        <dbReference type="ARBA" id="ARBA00022989"/>
    </source>
</evidence>
<comment type="similarity">
    <text evidence="2">Belongs to the ERD2 family.</text>
</comment>
<dbReference type="Gene3D" id="3.30.160.60">
    <property type="entry name" value="Classic Zinc Finger"/>
    <property type="match status" value="4"/>
</dbReference>
<dbReference type="SMART" id="SM00355">
    <property type="entry name" value="ZnF_C2H2"/>
    <property type="match status" value="6"/>
</dbReference>
<dbReference type="Pfam" id="PF00810">
    <property type="entry name" value="ER_lumen_recept"/>
    <property type="match status" value="1"/>
</dbReference>
<evidence type="ECO:0000256" key="2">
    <source>
        <dbReference type="ARBA" id="ARBA00010120"/>
    </source>
</evidence>
<dbReference type="VEuPathDB" id="VectorBase:CPIJ015533"/>
<evidence type="ECO:0000256" key="9">
    <source>
        <dbReference type="ARBA" id="ARBA00023136"/>
    </source>
</evidence>
<dbReference type="PROSITE" id="PS50157">
    <property type="entry name" value="ZINC_FINGER_C2H2_2"/>
    <property type="match status" value="4"/>
</dbReference>
<keyword evidence="3" id="KW-0813">Transport</keyword>
<dbReference type="STRING" id="7176.B0X853"/>
<evidence type="ECO:0000256" key="5">
    <source>
        <dbReference type="ARBA" id="ARBA00022824"/>
    </source>
</evidence>
<dbReference type="EnsemblMetazoa" id="CPIJ015533-RA">
    <property type="protein sequence ID" value="CPIJ015533-PA"/>
    <property type="gene ID" value="CPIJ015533"/>
</dbReference>
<feature type="transmembrane region" description="Helical" evidence="12">
    <location>
        <begin position="61"/>
        <end position="82"/>
    </location>
</feature>
<dbReference type="Proteomes" id="UP000002320">
    <property type="component" value="Unassembled WGS sequence"/>
</dbReference>
<dbReference type="SUPFAM" id="SSF57667">
    <property type="entry name" value="beta-beta-alpha zinc fingers"/>
    <property type="match status" value="3"/>
</dbReference>
<feature type="domain" description="C2H2-type" evidence="13">
    <location>
        <begin position="295"/>
        <end position="325"/>
    </location>
</feature>
<reference evidence="14" key="1">
    <citation type="submission" date="2007-03" db="EMBL/GenBank/DDBJ databases">
        <title>Annotation of Culex pipiens quinquefasciatus.</title>
        <authorList>
            <consortium name="The Broad Institute Genome Sequencing Platform"/>
            <person name="Atkinson P.W."/>
            <person name="Hemingway J."/>
            <person name="Christensen B.M."/>
            <person name="Higgs S."/>
            <person name="Kodira C."/>
            <person name="Hannick L."/>
            <person name="Megy K."/>
            <person name="O'Leary S."/>
            <person name="Pearson M."/>
            <person name="Haas B.J."/>
            <person name="Mauceli E."/>
            <person name="Wortman J.R."/>
            <person name="Lee N.H."/>
            <person name="Guigo R."/>
            <person name="Stanke M."/>
            <person name="Alvarado L."/>
            <person name="Amedeo P."/>
            <person name="Antoine C.H."/>
            <person name="Arensburger P."/>
            <person name="Bidwell S.L."/>
            <person name="Crawford M."/>
            <person name="Camaro F."/>
            <person name="Devon K."/>
            <person name="Engels R."/>
            <person name="Hammond M."/>
            <person name="Howarth C."/>
            <person name="Koehrsen M."/>
            <person name="Lawson D."/>
            <person name="Montgomery P."/>
            <person name="Nene V."/>
            <person name="Nusbaum C."/>
            <person name="Puiu D."/>
            <person name="Romero-Severson J."/>
            <person name="Severson D.W."/>
            <person name="Shumway M."/>
            <person name="Sisk P."/>
            <person name="Stolte C."/>
            <person name="Zeng Q."/>
            <person name="Eisenstadt E."/>
            <person name="Fraser-Liggett C."/>
            <person name="Strausberg R."/>
            <person name="Galagan J."/>
            <person name="Birren B."/>
            <person name="Collins F.H."/>
        </authorList>
    </citation>
    <scope>NUCLEOTIDE SEQUENCE [LARGE SCALE GENOMIC DNA]</scope>
    <source>
        <strain evidence="14">JHB</strain>
    </source>
</reference>
<feature type="transmembrane region" description="Helical" evidence="12">
    <location>
        <begin position="149"/>
        <end position="169"/>
    </location>
</feature>
<dbReference type="InterPro" id="IPR036236">
    <property type="entry name" value="Znf_C2H2_sf"/>
</dbReference>
<dbReference type="InterPro" id="IPR013087">
    <property type="entry name" value="Znf_C2H2_type"/>
</dbReference>
<evidence type="ECO:0000256" key="7">
    <source>
        <dbReference type="ARBA" id="ARBA00022927"/>
    </source>
</evidence>
<gene>
    <name evidence="15" type="primary">6048991</name>
    <name evidence="14" type="ORF">CpipJ_CPIJ015533</name>
</gene>
<dbReference type="HOGENOM" id="CLU_600295_0_0_1"/>
<keyword evidence="6" id="KW-0931">ER-Golgi transport</keyword>
<keyword evidence="7" id="KW-0653">Protein transport</keyword>
<dbReference type="VEuPathDB" id="VectorBase:CQUJHB017050"/>
<keyword evidence="4 12" id="KW-0812">Transmembrane</keyword>
<dbReference type="KEGG" id="cqu:CpipJ_CPIJ015533"/>
<name>B0X853_CULQU</name>
<evidence type="ECO:0000313" key="15">
    <source>
        <dbReference type="EnsemblMetazoa" id="CPIJ015533-PA"/>
    </source>
</evidence>
<comment type="subcellular location">
    <subcellularLocation>
        <location evidence="1">Endoplasmic reticulum membrane</location>
        <topology evidence="1">Multi-pass membrane protein</topology>
    </subcellularLocation>
</comment>
<dbReference type="GO" id="GO:0016192">
    <property type="term" value="P:vesicle-mediated transport"/>
    <property type="evidence" value="ECO:0007669"/>
    <property type="project" value="UniProtKB-KW"/>
</dbReference>